<dbReference type="Proteomes" id="UP000746918">
    <property type="component" value="Unassembled WGS sequence"/>
</dbReference>
<gene>
    <name evidence="1" type="ORF">K3248_00765</name>
</gene>
<name>A0ABS7I3D2_9HYPH</name>
<dbReference type="SUPFAM" id="SSF69572">
    <property type="entry name" value="Activating enzymes of the ubiquitin-like proteins"/>
    <property type="match status" value="1"/>
</dbReference>
<reference evidence="1 2" key="1">
    <citation type="submission" date="2021-08" db="EMBL/GenBank/DDBJ databases">
        <title>Bartonella raoulti 094 sp. nov.</title>
        <authorList>
            <person name="Zgheib R."/>
            <person name="Hammoud A."/>
        </authorList>
    </citation>
    <scope>NUCLEOTIDE SEQUENCE [LARGE SCALE GENOMIC DNA]</scope>
    <source>
        <strain evidence="1 2">094</strain>
    </source>
</reference>
<evidence type="ECO:0000313" key="2">
    <source>
        <dbReference type="Proteomes" id="UP000746918"/>
    </source>
</evidence>
<dbReference type="RefSeq" id="WP_220716472.1">
    <property type="nucleotide sequence ID" value="NZ_JAIFRO010000001.1"/>
</dbReference>
<evidence type="ECO:0000313" key="1">
    <source>
        <dbReference type="EMBL" id="MBX4335158.1"/>
    </source>
</evidence>
<keyword evidence="2" id="KW-1185">Reference proteome</keyword>
<dbReference type="InterPro" id="IPR035985">
    <property type="entry name" value="Ubiquitin-activating_enz"/>
</dbReference>
<organism evidence="1 2">
    <name type="scientific">Bartonella raoultii</name>
    <dbReference type="NCBI Taxonomy" id="1457020"/>
    <lineage>
        <taxon>Bacteria</taxon>
        <taxon>Pseudomonadati</taxon>
        <taxon>Pseudomonadota</taxon>
        <taxon>Alphaproteobacteria</taxon>
        <taxon>Hyphomicrobiales</taxon>
        <taxon>Bartonellaceae</taxon>
        <taxon>Bartonella</taxon>
    </lineage>
</organism>
<accession>A0ABS7I3D2</accession>
<dbReference type="EMBL" id="JAIFRO010000001">
    <property type="protein sequence ID" value="MBX4335158.1"/>
    <property type="molecule type" value="Genomic_DNA"/>
</dbReference>
<protein>
    <submittedName>
        <fullName evidence="1">Uncharacterized protein</fullName>
    </submittedName>
</protein>
<sequence length="167" mass="18994">MTNSTRHVLLTEVRRYQPITYKTDLWTISADSVNKLGSWINEWRVKDKQTSINTDYINDIAILGPVYIFGKIGCYARNTSIRNLPRKNDHLIHQTYTALNNNFKVATFPLVNALPAAMCTNDALKFLGGYGNVLFTHLRVGIWSRKLLTKEHSLTKNPHCTVCGTPQ</sequence>
<proteinExistence type="predicted"/>
<dbReference type="Gene3D" id="3.40.50.720">
    <property type="entry name" value="NAD(P)-binding Rossmann-like Domain"/>
    <property type="match status" value="1"/>
</dbReference>
<comment type="caution">
    <text evidence="1">The sequence shown here is derived from an EMBL/GenBank/DDBJ whole genome shotgun (WGS) entry which is preliminary data.</text>
</comment>